<dbReference type="AlphaFoldDB" id="A0A444X0G3"/>
<dbReference type="Proteomes" id="UP000289738">
    <property type="component" value="Chromosome B10"/>
</dbReference>
<accession>A0A444X0G3</accession>
<evidence type="ECO:0000313" key="3">
    <source>
        <dbReference type="Proteomes" id="UP000289738"/>
    </source>
</evidence>
<gene>
    <name evidence="2" type="ORF">Ahy_B10g101784</name>
</gene>
<reference evidence="2 3" key="1">
    <citation type="submission" date="2019-01" db="EMBL/GenBank/DDBJ databases">
        <title>Sequencing of cultivated peanut Arachis hypogaea provides insights into genome evolution and oil improvement.</title>
        <authorList>
            <person name="Chen X."/>
        </authorList>
    </citation>
    <scope>NUCLEOTIDE SEQUENCE [LARGE SCALE GENOMIC DNA]</scope>
    <source>
        <strain evidence="3">cv. Fuhuasheng</strain>
        <tissue evidence="2">Leaves</tissue>
    </source>
</reference>
<protein>
    <submittedName>
        <fullName evidence="2">Uncharacterized protein</fullName>
    </submittedName>
</protein>
<keyword evidence="3" id="KW-1185">Reference proteome</keyword>
<sequence length="276" mass="31072">MRFGVLAHVPEMNVSNTLLKELLDRFDEERGCLKTLQGRIYITLRKVVAALGITNGGNLFPEKVDSNKLNPADKKIFDSVKNIFLATLKGRRTGKNSRGLLLSSYKSASCSPTVSVASPIHKPPIFYVDNIREWDWAKHVLNFLMKGVENKRKGEETFPRPFAPDAPPEPWVAHWTRKMIIERISSETTQPLTQGSSTPSVNAANDTRATPDSDLQIIEFQQQTRSQPLKVAPLALSLPSSVQEELMKDDFIYVSPQEKTQQTSNNEQVNKYLFTT</sequence>
<evidence type="ECO:0000256" key="1">
    <source>
        <dbReference type="SAM" id="MobiDB-lite"/>
    </source>
</evidence>
<comment type="caution">
    <text evidence="2">The sequence shown here is derived from an EMBL/GenBank/DDBJ whole genome shotgun (WGS) entry which is preliminary data.</text>
</comment>
<name>A0A444X0G3_ARAHY</name>
<proteinExistence type="predicted"/>
<organism evidence="2 3">
    <name type="scientific">Arachis hypogaea</name>
    <name type="common">Peanut</name>
    <dbReference type="NCBI Taxonomy" id="3818"/>
    <lineage>
        <taxon>Eukaryota</taxon>
        <taxon>Viridiplantae</taxon>
        <taxon>Streptophyta</taxon>
        <taxon>Embryophyta</taxon>
        <taxon>Tracheophyta</taxon>
        <taxon>Spermatophyta</taxon>
        <taxon>Magnoliopsida</taxon>
        <taxon>eudicotyledons</taxon>
        <taxon>Gunneridae</taxon>
        <taxon>Pentapetalae</taxon>
        <taxon>rosids</taxon>
        <taxon>fabids</taxon>
        <taxon>Fabales</taxon>
        <taxon>Fabaceae</taxon>
        <taxon>Papilionoideae</taxon>
        <taxon>50 kb inversion clade</taxon>
        <taxon>dalbergioids sensu lato</taxon>
        <taxon>Dalbergieae</taxon>
        <taxon>Pterocarpus clade</taxon>
        <taxon>Arachis</taxon>
    </lineage>
</organism>
<feature type="region of interest" description="Disordered" evidence="1">
    <location>
        <begin position="186"/>
        <end position="208"/>
    </location>
</feature>
<evidence type="ECO:0000313" key="2">
    <source>
        <dbReference type="EMBL" id="RYQ83159.1"/>
    </source>
</evidence>
<dbReference type="EMBL" id="SDMP01000020">
    <property type="protein sequence ID" value="RYQ83159.1"/>
    <property type="molecule type" value="Genomic_DNA"/>
</dbReference>